<comment type="catalytic activity">
    <reaction evidence="1 6">
        <text>7,8-dihydroneopterin = 6-hydroxymethyl-7,8-dihydropterin + glycolaldehyde</text>
        <dbReference type="Rhea" id="RHEA:10540"/>
        <dbReference type="ChEBI" id="CHEBI:17001"/>
        <dbReference type="ChEBI" id="CHEBI:17071"/>
        <dbReference type="ChEBI" id="CHEBI:44841"/>
        <dbReference type="EC" id="4.1.2.25"/>
    </reaction>
</comment>
<dbReference type="STRING" id="649638.Trad_1464"/>
<comment type="similarity">
    <text evidence="3 6">Belongs to the DHNA family.</text>
</comment>
<dbReference type="NCBIfam" id="TIGR00526">
    <property type="entry name" value="folB_dom"/>
    <property type="match status" value="1"/>
</dbReference>
<dbReference type="AlphaFoldDB" id="D7CXI4"/>
<comment type="function">
    <text evidence="6">Catalyzes the conversion of 7,8-dihydroneopterin to 6-hydroxymethyl-7,8-dihydropterin.</text>
</comment>
<evidence type="ECO:0000313" key="8">
    <source>
        <dbReference type="EMBL" id="ADI14586.1"/>
    </source>
</evidence>
<dbReference type="OrthoDB" id="9803748at2"/>
<dbReference type="Proteomes" id="UP000000379">
    <property type="component" value="Chromosome"/>
</dbReference>
<evidence type="ECO:0000256" key="4">
    <source>
        <dbReference type="ARBA" id="ARBA00022909"/>
    </source>
</evidence>
<dbReference type="GO" id="GO:0046654">
    <property type="term" value="P:tetrahydrofolate biosynthetic process"/>
    <property type="evidence" value="ECO:0007669"/>
    <property type="project" value="UniProtKB-UniRule"/>
</dbReference>
<protein>
    <recommendedName>
        <fullName evidence="6">7,8-dihydroneopterin aldolase</fullName>
        <ecNumber evidence="6">4.1.2.25</ecNumber>
    </recommendedName>
</protein>
<dbReference type="NCBIfam" id="TIGR00525">
    <property type="entry name" value="folB"/>
    <property type="match status" value="1"/>
</dbReference>
<comment type="pathway">
    <text evidence="2 6">Cofactor biosynthesis; tetrahydrofolate biosynthesis; 2-amino-4-hydroxy-6-hydroxymethyl-7,8-dihydropteridine diphosphate from 7,8-dihydroneopterin triphosphate: step 3/4.</text>
</comment>
<dbReference type="KEGG" id="tra:Trad_1464"/>
<dbReference type="InterPro" id="IPR043133">
    <property type="entry name" value="GTP-CH-I_C/QueF"/>
</dbReference>
<organism evidence="8 9">
    <name type="scientific">Truepera radiovictrix (strain DSM 17093 / CIP 108686 / LMG 22925 / RQ-24)</name>
    <dbReference type="NCBI Taxonomy" id="649638"/>
    <lineage>
        <taxon>Bacteria</taxon>
        <taxon>Thermotogati</taxon>
        <taxon>Deinococcota</taxon>
        <taxon>Deinococci</taxon>
        <taxon>Trueperales</taxon>
        <taxon>Trueperaceae</taxon>
        <taxon>Truepera</taxon>
    </lineage>
</organism>
<dbReference type="PANTHER" id="PTHR42844:SF1">
    <property type="entry name" value="DIHYDRONEOPTERIN ALDOLASE 1-RELATED"/>
    <property type="match status" value="1"/>
</dbReference>
<dbReference type="EC" id="4.1.2.25" evidence="6"/>
<dbReference type="InterPro" id="IPR006156">
    <property type="entry name" value="Dihydroneopterin_aldolase"/>
</dbReference>
<dbReference type="InterPro" id="IPR006157">
    <property type="entry name" value="FolB_dom"/>
</dbReference>
<evidence type="ECO:0000256" key="2">
    <source>
        <dbReference type="ARBA" id="ARBA00005013"/>
    </source>
</evidence>
<dbReference type="EMBL" id="CP002049">
    <property type="protein sequence ID" value="ADI14586.1"/>
    <property type="molecule type" value="Genomic_DNA"/>
</dbReference>
<dbReference type="CDD" id="cd00534">
    <property type="entry name" value="DHNA_DHNTPE"/>
    <property type="match status" value="1"/>
</dbReference>
<accession>D7CXI4</accession>
<dbReference type="GO" id="GO:0004150">
    <property type="term" value="F:dihydroneopterin aldolase activity"/>
    <property type="evidence" value="ECO:0007669"/>
    <property type="project" value="UniProtKB-UniRule"/>
</dbReference>
<evidence type="ECO:0000256" key="1">
    <source>
        <dbReference type="ARBA" id="ARBA00001353"/>
    </source>
</evidence>
<evidence type="ECO:0000259" key="7">
    <source>
        <dbReference type="SMART" id="SM00905"/>
    </source>
</evidence>
<keyword evidence="9" id="KW-1185">Reference proteome</keyword>
<dbReference type="UniPathway" id="UPA00077">
    <property type="reaction ID" value="UER00154"/>
</dbReference>
<evidence type="ECO:0000256" key="6">
    <source>
        <dbReference type="RuleBase" id="RU362079"/>
    </source>
</evidence>
<evidence type="ECO:0000313" key="9">
    <source>
        <dbReference type="Proteomes" id="UP000000379"/>
    </source>
</evidence>
<dbReference type="Gene3D" id="3.30.1130.10">
    <property type="match status" value="1"/>
</dbReference>
<dbReference type="eggNOG" id="COG1539">
    <property type="taxonomic scope" value="Bacteria"/>
</dbReference>
<dbReference type="Pfam" id="PF02152">
    <property type="entry name" value="FolB"/>
    <property type="match status" value="1"/>
</dbReference>
<name>D7CXI4_TRURR</name>
<dbReference type="RefSeq" id="WP_013177954.1">
    <property type="nucleotide sequence ID" value="NC_014221.1"/>
</dbReference>
<dbReference type="SUPFAM" id="SSF55620">
    <property type="entry name" value="Tetrahydrobiopterin biosynthesis enzymes-like"/>
    <property type="match status" value="1"/>
</dbReference>
<dbReference type="GO" id="GO:0046656">
    <property type="term" value="P:folic acid biosynthetic process"/>
    <property type="evidence" value="ECO:0007669"/>
    <property type="project" value="UniProtKB-UniRule"/>
</dbReference>
<evidence type="ECO:0000256" key="5">
    <source>
        <dbReference type="ARBA" id="ARBA00023239"/>
    </source>
</evidence>
<gene>
    <name evidence="8" type="ordered locus">Trad_1464</name>
</gene>
<evidence type="ECO:0000256" key="3">
    <source>
        <dbReference type="ARBA" id="ARBA00005708"/>
    </source>
</evidence>
<feature type="domain" description="Dihydroneopterin aldolase/epimerase" evidence="7">
    <location>
        <begin position="4"/>
        <end position="114"/>
    </location>
</feature>
<dbReference type="GO" id="GO:0005737">
    <property type="term" value="C:cytoplasm"/>
    <property type="evidence" value="ECO:0007669"/>
    <property type="project" value="TreeGrafter"/>
</dbReference>
<dbReference type="SMART" id="SM00905">
    <property type="entry name" value="FolB"/>
    <property type="match status" value="1"/>
</dbReference>
<keyword evidence="5 6" id="KW-0456">Lyase</keyword>
<dbReference type="PANTHER" id="PTHR42844">
    <property type="entry name" value="DIHYDRONEOPTERIN ALDOLASE 1-RELATED"/>
    <property type="match status" value="1"/>
</dbReference>
<dbReference type="HOGENOM" id="CLU_112632_1_3_0"/>
<proteinExistence type="inferred from homology"/>
<keyword evidence="4 6" id="KW-0289">Folate biosynthesis</keyword>
<reference evidence="9" key="1">
    <citation type="submission" date="2010-05" db="EMBL/GenBank/DDBJ databases">
        <title>The complete genome of Truepera radiovictris DSM 17093.</title>
        <authorList>
            <consortium name="US DOE Joint Genome Institute (JGI-PGF)"/>
            <person name="Lucas S."/>
            <person name="Copeland A."/>
            <person name="Lapidus A."/>
            <person name="Glavina del Rio T."/>
            <person name="Dalin E."/>
            <person name="Tice H."/>
            <person name="Bruce D."/>
            <person name="Goodwin L."/>
            <person name="Pitluck S."/>
            <person name="Kyrpides N."/>
            <person name="Mavromatis K."/>
            <person name="Ovchinnikova G."/>
            <person name="Munk A.C."/>
            <person name="Detter J.C."/>
            <person name="Han C."/>
            <person name="Tapia R."/>
            <person name="Land M."/>
            <person name="Hauser L."/>
            <person name="Markowitz V."/>
            <person name="Cheng J.-F."/>
            <person name="Hugenholtz P."/>
            <person name="Woyke T."/>
            <person name="Wu D."/>
            <person name="Tindall B."/>
            <person name="Pomrenke H.G."/>
            <person name="Brambilla E."/>
            <person name="Klenk H.-P."/>
            <person name="Eisen J.A."/>
        </authorList>
    </citation>
    <scope>NUCLEOTIDE SEQUENCE [LARGE SCALE GENOMIC DNA]</scope>
    <source>
        <strain evidence="9">DSM 17093 / CIP 108686 / LMG 22925 / RQ-24</strain>
    </source>
</reference>
<sequence>MDRIVLAGLEFHAHHGVFAAEGELGARFVVDVELFLPLSRTDDLAATVDYGAVYALVRARVTGERFALIEALAVDIATRLLAAHPPLRRVLVRVHKPHAPLPGVFRDVFAEVVRERS</sequence>
<reference evidence="8 9" key="2">
    <citation type="journal article" date="2011" name="Stand. Genomic Sci.">
        <title>Complete genome sequence of Truepera radiovictrix type strain (RQ-24).</title>
        <authorList>
            <person name="Ivanova N."/>
            <person name="Rohde C."/>
            <person name="Munk C."/>
            <person name="Nolan M."/>
            <person name="Lucas S."/>
            <person name="Del Rio T.G."/>
            <person name="Tice H."/>
            <person name="Deshpande S."/>
            <person name="Cheng J.F."/>
            <person name="Tapia R."/>
            <person name="Han C."/>
            <person name="Goodwin L."/>
            <person name="Pitluck S."/>
            <person name="Liolios K."/>
            <person name="Mavromatis K."/>
            <person name="Mikhailova N."/>
            <person name="Pati A."/>
            <person name="Chen A."/>
            <person name="Palaniappan K."/>
            <person name="Land M."/>
            <person name="Hauser L."/>
            <person name="Chang Y.J."/>
            <person name="Jeffries C.D."/>
            <person name="Brambilla E."/>
            <person name="Rohde M."/>
            <person name="Goker M."/>
            <person name="Tindall B.J."/>
            <person name="Woyke T."/>
            <person name="Bristow J."/>
            <person name="Eisen J.A."/>
            <person name="Markowitz V."/>
            <person name="Hugenholtz P."/>
            <person name="Kyrpides N.C."/>
            <person name="Klenk H.P."/>
            <person name="Lapidus A."/>
        </authorList>
    </citation>
    <scope>NUCLEOTIDE SEQUENCE [LARGE SCALE GENOMIC DNA]</scope>
    <source>
        <strain evidence="9">DSM 17093 / CIP 108686 / LMG 22925 / RQ-24</strain>
    </source>
</reference>